<protein>
    <submittedName>
        <fullName evidence="2">DNA-binding MarR family transcriptional regulator</fullName>
    </submittedName>
</protein>
<sequence length="144" mass="15704">MTEPNPLATWPTGRLLSVAARLTERSWEQVLAGMGLTHAGLIALHVLTEGPLTQRGLARRCRVTDQTISRTVDRLVTAGHAERTVDEVDRRKVLVSITPAGAAVHARATRAEREDPVLLGAVEDYEGLRRQLVQLIAAIGLDED</sequence>
<dbReference type="Proteomes" id="UP000517916">
    <property type="component" value="Unassembled WGS sequence"/>
</dbReference>
<keyword evidence="3" id="KW-1185">Reference proteome</keyword>
<dbReference type="InterPro" id="IPR000835">
    <property type="entry name" value="HTH_MarR-typ"/>
</dbReference>
<dbReference type="RefSeq" id="WP_182836551.1">
    <property type="nucleotide sequence ID" value="NZ_BAAABQ010000065.1"/>
</dbReference>
<dbReference type="GO" id="GO:0003677">
    <property type="term" value="F:DNA binding"/>
    <property type="evidence" value="ECO:0007669"/>
    <property type="project" value="UniProtKB-KW"/>
</dbReference>
<feature type="domain" description="HTH marR-type" evidence="1">
    <location>
        <begin position="12"/>
        <end position="141"/>
    </location>
</feature>
<proteinExistence type="predicted"/>
<gene>
    <name evidence="2" type="ORF">BC739_001243</name>
</gene>
<dbReference type="InterPro" id="IPR036388">
    <property type="entry name" value="WH-like_DNA-bd_sf"/>
</dbReference>
<dbReference type="Pfam" id="PF12802">
    <property type="entry name" value="MarR_2"/>
    <property type="match status" value="1"/>
</dbReference>
<dbReference type="InterPro" id="IPR039422">
    <property type="entry name" value="MarR/SlyA-like"/>
</dbReference>
<dbReference type="PANTHER" id="PTHR33164:SF43">
    <property type="entry name" value="HTH-TYPE TRANSCRIPTIONAL REPRESSOR YETL"/>
    <property type="match status" value="1"/>
</dbReference>
<dbReference type="Gene3D" id="1.10.10.10">
    <property type="entry name" value="Winged helix-like DNA-binding domain superfamily/Winged helix DNA-binding domain"/>
    <property type="match status" value="1"/>
</dbReference>
<name>A0ABR6BB08_9PSEU</name>
<evidence type="ECO:0000259" key="1">
    <source>
        <dbReference type="PROSITE" id="PS50995"/>
    </source>
</evidence>
<evidence type="ECO:0000313" key="2">
    <source>
        <dbReference type="EMBL" id="MBA8924046.1"/>
    </source>
</evidence>
<dbReference type="SUPFAM" id="SSF46785">
    <property type="entry name" value="Winged helix' DNA-binding domain"/>
    <property type="match status" value="1"/>
</dbReference>
<comment type="caution">
    <text evidence="2">The sequence shown here is derived from an EMBL/GenBank/DDBJ whole genome shotgun (WGS) entry which is preliminary data.</text>
</comment>
<evidence type="ECO:0000313" key="3">
    <source>
        <dbReference type="Proteomes" id="UP000517916"/>
    </source>
</evidence>
<dbReference type="PROSITE" id="PS50995">
    <property type="entry name" value="HTH_MARR_2"/>
    <property type="match status" value="1"/>
</dbReference>
<keyword evidence="2" id="KW-0238">DNA-binding</keyword>
<accession>A0ABR6BB08</accession>
<dbReference type="InterPro" id="IPR036390">
    <property type="entry name" value="WH_DNA-bd_sf"/>
</dbReference>
<organism evidence="2 3">
    <name type="scientific">Kutzneria viridogrisea</name>
    <dbReference type="NCBI Taxonomy" id="47990"/>
    <lineage>
        <taxon>Bacteria</taxon>
        <taxon>Bacillati</taxon>
        <taxon>Actinomycetota</taxon>
        <taxon>Actinomycetes</taxon>
        <taxon>Pseudonocardiales</taxon>
        <taxon>Pseudonocardiaceae</taxon>
        <taxon>Kutzneria</taxon>
    </lineage>
</organism>
<dbReference type="PANTHER" id="PTHR33164">
    <property type="entry name" value="TRANSCRIPTIONAL REGULATOR, MARR FAMILY"/>
    <property type="match status" value="1"/>
</dbReference>
<dbReference type="SMART" id="SM00347">
    <property type="entry name" value="HTH_MARR"/>
    <property type="match status" value="1"/>
</dbReference>
<dbReference type="EMBL" id="JACJID010000001">
    <property type="protein sequence ID" value="MBA8924046.1"/>
    <property type="molecule type" value="Genomic_DNA"/>
</dbReference>
<reference evidence="2 3" key="1">
    <citation type="submission" date="2020-08" db="EMBL/GenBank/DDBJ databases">
        <title>Genomic Encyclopedia of Archaeal and Bacterial Type Strains, Phase II (KMG-II): from individual species to whole genera.</title>
        <authorList>
            <person name="Goeker M."/>
        </authorList>
    </citation>
    <scope>NUCLEOTIDE SEQUENCE [LARGE SCALE GENOMIC DNA]</scope>
    <source>
        <strain evidence="2 3">DSM 43850</strain>
    </source>
</reference>